<keyword evidence="1" id="KW-0732">Signal</keyword>
<evidence type="ECO:0000313" key="3">
    <source>
        <dbReference type="Proteomes" id="UP000265715"/>
    </source>
</evidence>
<dbReference type="OrthoDB" id="34122at2"/>
<evidence type="ECO:0000313" key="2">
    <source>
        <dbReference type="EMBL" id="RIH81409.1"/>
    </source>
</evidence>
<feature type="chain" id="PRO_5017299032" evidence="1">
    <location>
        <begin position="20"/>
        <end position="256"/>
    </location>
</feature>
<name>A0A399EE15_9DEIN</name>
<keyword evidence="3" id="KW-1185">Reference proteome</keyword>
<dbReference type="RefSeq" id="WP_119316115.1">
    <property type="nucleotide sequence ID" value="NZ_QXDL01000176.1"/>
</dbReference>
<comment type="caution">
    <text evidence="2">The sequence shown here is derived from an EMBL/GenBank/DDBJ whole genome shotgun (WGS) entry which is preliminary data.</text>
</comment>
<organism evidence="2 3">
    <name type="scientific">Calidithermus terrae</name>
    <dbReference type="NCBI Taxonomy" id="1408545"/>
    <lineage>
        <taxon>Bacteria</taxon>
        <taxon>Thermotogati</taxon>
        <taxon>Deinococcota</taxon>
        <taxon>Deinococci</taxon>
        <taxon>Thermales</taxon>
        <taxon>Thermaceae</taxon>
        <taxon>Calidithermus</taxon>
    </lineage>
</organism>
<dbReference type="EMBL" id="QXDL01000176">
    <property type="protein sequence ID" value="RIH81409.1"/>
    <property type="molecule type" value="Genomic_DNA"/>
</dbReference>
<dbReference type="PROSITE" id="PS51257">
    <property type="entry name" value="PROKAR_LIPOPROTEIN"/>
    <property type="match status" value="1"/>
</dbReference>
<reference evidence="2 3" key="1">
    <citation type="submission" date="2018-08" db="EMBL/GenBank/DDBJ databases">
        <title>Meiothermus terrae DSM 26712 genome sequencing project.</title>
        <authorList>
            <person name="Da Costa M.S."/>
            <person name="Albuquerque L."/>
            <person name="Raposo P."/>
            <person name="Froufe H.J.C."/>
            <person name="Barroso C.S."/>
            <person name="Egas C."/>
        </authorList>
    </citation>
    <scope>NUCLEOTIDE SEQUENCE [LARGE SCALE GENOMIC DNA]</scope>
    <source>
        <strain evidence="2 3">DSM 26712</strain>
    </source>
</reference>
<dbReference type="AlphaFoldDB" id="A0A399EE15"/>
<feature type="signal peptide" evidence="1">
    <location>
        <begin position="1"/>
        <end position="19"/>
    </location>
</feature>
<dbReference type="Proteomes" id="UP000265715">
    <property type="component" value="Unassembled WGS sequence"/>
</dbReference>
<proteinExistence type="predicted"/>
<sequence length="256" mass="27425">MRFVFALLILLLAACGAPGIPTGTVLKVDGPEATTLALGEGEAVFFNLEVGSAPVRLDAFPVDNPKSAQLELTVFDSNRLPYARSVSRYWFAAPGLAVSSVGRNPKVIDPSLPFSLNLPANFGKAYVRVRNRLPEPTRVRVRAVSRAGYRGSSGQEISGSTAGALLFLGQLDSYVYRGQDARLTFDYPSGGLHPIVEVVRGNNRVFRGEPGMSFDLKPNDHVFVREQSNGGLAGFCDQSLGCADGVSSGVYSLRVE</sequence>
<protein>
    <submittedName>
        <fullName evidence="2">Uncharacterized protein</fullName>
    </submittedName>
</protein>
<accession>A0A399EE15</accession>
<evidence type="ECO:0000256" key="1">
    <source>
        <dbReference type="SAM" id="SignalP"/>
    </source>
</evidence>
<gene>
    <name evidence="2" type="ORF">Mterra_03177</name>
</gene>